<dbReference type="EMBL" id="KN833688">
    <property type="protein sequence ID" value="KIK30003.1"/>
    <property type="molecule type" value="Genomic_DNA"/>
</dbReference>
<dbReference type="AlphaFoldDB" id="A0A0D0ADA4"/>
<name>A0A0D0ADA4_9AGAM</name>
<reference evidence="2" key="2">
    <citation type="submission" date="2015-01" db="EMBL/GenBank/DDBJ databases">
        <title>Evolutionary Origins and Diversification of the Mycorrhizal Mutualists.</title>
        <authorList>
            <consortium name="DOE Joint Genome Institute"/>
            <consortium name="Mycorrhizal Genomics Consortium"/>
            <person name="Kohler A."/>
            <person name="Kuo A."/>
            <person name="Nagy L.G."/>
            <person name="Floudas D."/>
            <person name="Copeland A."/>
            <person name="Barry K.W."/>
            <person name="Cichocki N."/>
            <person name="Veneault-Fourrey C."/>
            <person name="LaButti K."/>
            <person name="Lindquist E.A."/>
            <person name="Lipzen A."/>
            <person name="Lundell T."/>
            <person name="Morin E."/>
            <person name="Murat C."/>
            <person name="Riley R."/>
            <person name="Ohm R."/>
            <person name="Sun H."/>
            <person name="Tunlid A."/>
            <person name="Henrissat B."/>
            <person name="Grigoriev I.V."/>
            <person name="Hibbett D.S."/>
            <person name="Martin F."/>
        </authorList>
    </citation>
    <scope>NUCLEOTIDE SEQUENCE [LARGE SCALE GENOMIC DNA]</scope>
    <source>
        <strain evidence="2">441</strain>
    </source>
</reference>
<protein>
    <submittedName>
        <fullName evidence="1">Unplaced genomic scaffold scaffold_4, whole genome shotgun sequence</fullName>
    </submittedName>
</protein>
<sequence>MNRIILDTLRVFIFANRPSARRRLPAWMAGATHNPFNPRGVKVTRTTSIIHIVLVEVKRHFVRLSFGVVVRVR</sequence>
<accession>A0A0D0ADA4</accession>
<gene>
    <name evidence="1" type="ORF">PISMIDRAFT_672015</name>
</gene>
<evidence type="ECO:0000313" key="1">
    <source>
        <dbReference type="EMBL" id="KIK30003.1"/>
    </source>
</evidence>
<evidence type="ECO:0000313" key="2">
    <source>
        <dbReference type="Proteomes" id="UP000054018"/>
    </source>
</evidence>
<keyword evidence="2" id="KW-1185">Reference proteome</keyword>
<organism evidence="1 2">
    <name type="scientific">Pisolithus microcarpus 441</name>
    <dbReference type="NCBI Taxonomy" id="765257"/>
    <lineage>
        <taxon>Eukaryota</taxon>
        <taxon>Fungi</taxon>
        <taxon>Dikarya</taxon>
        <taxon>Basidiomycota</taxon>
        <taxon>Agaricomycotina</taxon>
        <taxon>Agaricomycetes</taxon>
        <taxon>Agaricomycetidae</taxon>
        <taxon>Boletales</taxon>
        <taxon>Sclerodermatineae</taxon>
        <taxon>Pisolithaceae</taxon>
        <taxon>Pisolithus</taxon>
    </lineage>
</organism>
<dbReference type="Proteomes" id="UP000054018">
    <property type="component" value="Unassembled WGS sequence"/>
</dbReference>
<dbReference type="HOGENOM" id="CLU_2705790_0_0_1"/>
<proteinExistence type="predicted"/>
<reference evidence="1 2" key="1">
    <citation type="submission" date="2014-04" db="EMBL/GenBank/DDBJ databases">
        <authorList>
            <consortium name="DOE Joint Genome Institute"/>
            <person name="Kuo A."/>
            <person name="Kohler A."/>
            <person name="Costa M.D."/>
            <person name="Nagy L.G."/>
            <person name="Floudas D."/>
            <person name="Copeland A."/>
            <person name="Barry K.W."/>
            <person name="Cichocki N."/>
            <person name="Veneault-Fourrey C."/>
            <person name="LaButti K."/>
            <person name="Lindquist E.A."/>
            <person name="Lipzen A."/>
            <person name="Lundell T."/>
            <person name="Morin E."/>
            <person name="Murat C."/>
            <person name="Sun H."/>
            <person name="Tunlid A."/>
            <person name="Henrissat B."/>
            <person name="Grigoriev I.V."/>
            <person name="Hibbett D.S."/>
            <person name="Martin F."/>
            <person name="Nordberg H.P."/>
            <person name="Cantor M.N."/>
            <person name="Hua S.X."/>
        </authorList>
    </citation>
    <scope>NUCLEOTIDE SEQUENCE [LARGE SCALE GENOMIC DNA]</scope>
    <source>
        <strain evidence="1 2">441</strain>
    </source>
</reference>